<proteinExistence type="predicted"/>
<dbReference type="Proteomes" id="UP001321700">
    <property type="component" value="Unassembled WGS sequence"/>
</dbReference>
<evidence type="ECO:0000256" key="1">
    <source>
        <dbReference type="PROSITE-ProRule" id="PRU00473"/>
    </source>
</evidence>
<evidence type="ECO:0000259" key="3">
    <source>
        <dbReference type="PROSITE" id="PS51123"/>
    </source>
</evidence>
<dbReference type="Gene3D" id="3.30.1330.60">
    <property type="entry name" value="OmpA-like domain"/>
    <property type="match status" value="1"/>
</dbReference>
<evidence type="ECO:0000313" key="4">
    <source>
        <dbReference type="EMBL" id="MDT7517967.1"/>
    </source>
</evidence>
<dbReference type="RefSeq" id="WP_313873752.1">
    <property type="nucleotide sequence ID" value="NZ_JAVBIK010000001.1"/>
</dbReference>
<protein>
    <submittedName>
        <fullName evidence="4">OmpA family protein</fullName>
    </submittedName>
</protein>
<keyword evidence="5" id="KW-1185">Reference proteome</keyword>
<dbReference type="InterPro" id="IPR036737">
    <property type="entry name" value="OmpA-like_sf"/>
</dbReference>
<sequence length="158" mass="16035">MSEQEDTGTKVVAIVVSTIIVAILASVIGFAVSRSGAKPAPAAAVVEVADAASVRVEDGVVKFFFATGKADVAMGANEALANAVTAVSAGQQAVISGFHDASGDPVQNAELAKQRAIAVRDALVALGVPQDKVELKKPEEAMATGPANEARRVEVVVK</sequence>
<gene>
    <name evidence="4" type="ORF">RAE19_04315</name>
</gene>
<organism evidence="4 5">
    <name type="scientific">Rhodoferax potami</name>
    <dbReference type="NCBI Taxonomy" id="3068338"/>
    <lineage>
        <taxon>Bacteria</taxon>
        <taxon>Pseudomonadati</taxon>
        <taxon>Pseudomonadota</taxon>
        <taxon>Betaproteobacteria</taxon>
        <taxon>Burkholderiales</taxon>
        <taxon>Comamonadaceae</taxon>
        <taxon>Rhodoferax</taxon>
    </lineage>
</organism>
<feature type="domain" description="OmpA-like" evidence="3">
    <location>
        <begin position="52"/>
        <end position="158"/>
    </location>
</feature>
<dbReference type="EMBL" id="JAVBIK010000001">
    <property type="protein sequence ID" value="MDT7517967.1"/>
    <property type="molecule type" value="Genomic_DNA"/>
</dbReference>
<feature type="transmembrane region" description="Helical" evidence="2">
    <location>
        <begin position="12"/>
        <end position="32"/>
    </location>
</feature>
<dbReference type="Pfam" id="PF00691">
    <property type="entry name" value="OmpA"/>
    <property type="match status" value="1"/>
</dbReference>
<keyword evidence="1 2" id="KW-0472">Membrane</keyword>
<evidence type="ECO:0000313" key="5">
    <source>
        <dbReference type="Proteomes" id="UP001321700"/>
    </source>
</evidence>
<evidence type="ECO:0000256" key="2">
    <source>
        <dbReference type="SAM" id="Phobius"/>
    </source>
</evidence>
<keyword evidence="2" id="KW-1133">Transmembrane helix</keyword>
<keyword evidence="2" id="KW-0812">Transmembrane</keyword>
<dbReference type="SUPFAM" id="SSF103088">
    <property type="entry name" value="OmpA-like"/>
    <property type="match status" value="1"/>
</dbReference>
<accession>A0ABU3KL28</accession>
<reference evidence="4 5" key="1">
    <citation type="submission" date="2023-08" db="EMBL/GenBank/DDBJ databases">
        <title>Rhodoferax potami sp. nov. and Rhodoferax mekongensis sp. nov., isolated from the Mekong River in Thailand.</title>
        <authorList>
            <person name="Kitikhun S."/>
            <person name="Charoenyingcharoen P."/>
            <person name="Siriarchawattana P."/>
            <person name="Likhitrattanapisal S."/>
            <person name="Nilsakha T."/>
            <person name="Chanpet A."/>
            <person name="Rattanawaree P."/>
            <person name="Ingsriswang S."/>
        </authorList>
    </citation>
    <scope>NUCLEOTIDE SEQUENCE [LARGE SCALE GENOMIC DNA]</scope>
    <source>
        <strain evidence="4 5">TBRC 17660</strain>
    </source>
</reference>
<name>A0ABU3KL28_9BURK</name>
<dbReference type="InterPro" id="IPR006665">
    <property type="entry name" value="OmpA-like"/>
</dbReference>
<dbReference type="PROSITE" id="PS51123">
    <property type="entry name" value="OMPA_2"/>
    <property type="match status" value="1"/>
</dbReference>
<comment type="caution">
    <text evidence="4">The sequence shown here is derived from an EMBL/GenBank/DDBJ whole genome shotgun (WGS) entry which is preliminary data.</text>
</comment>